<comment type="caution">
    <text evidence="5">The sequence shown here is derived from an EMBL/GenBank/DDBJ whole genome shotgun (WGS) entry which is preliminary data.</text>
</comment>
<protein>
    <submittedName>
        <fullName evidence="5">SpaH/EbpB family LPXTG-anchored major pilin</fullName>
    </submittedName>
</protein>
<dbReference type="InterPro" id="IPR041033">
    <property type="entry name" value="SpaA_PFL_dom_1"/>
</dbReference>
<evidence type="ECO:0000313" key="5">
    <source>
        <dbReference type="EMBL" id="GAA3893893.1"/>
    </source>
</evidence>
<dbReference type="InterPro" id="IPR026466">
    <property type="entry name" value="Fim_isopep_form_D2_dom"/>
</dbReference>
<dbReference type="InterPro" id="IPR013783">
    <property type="entry name" value="Ig-like_fold"/>
</dbReference>
<dbReference type="Pfam" id="PF17802">
    <property type="entry name" value="SpaA"/>
    <property type="match status" value="1"/>
</dbReference>
<evidence type="ECO:0000256" key="2">
    <source>
        <dbReference type="SAM" id="SignalP"/>
    </source>
</evidence>
<proteinExistence type="predicted"/>
<feature type="chain" id="PRO_5047358598" evidence="2">
    <location>
        <begin position="34"/>
        <end position="504"/>
    </location>
</feature>
<dbReference type="Proteomes" id="UP001501803">
    <property type="component" value="Unassembled WGS sequence"/>
</dbReference>
<name>A0ABP7L6C4_9MICO</name>
<dbReference type="Gene3D" id="2.60.40.740">
    <property type="match status" value="1"/>
</dbReference>
<organism evidence="5 6">
    <name type="scientific">Leifsonia kafniensis</name>
    <dbReference type="NCBI Taxonomy" id="475957"/>
    <lineage>
        <taxon>Bacteria</taxon>
        <taxon>Bacillati</taxon>
        <taxon>Actinomycetota</taxon>
        <taxon>Actinomycetes</taxon>
        <taxon>Micrococcales</taxon>
        <taxon>Microbacteriaceae</taxon>
        <taxon>Leifsonia</taxon>
    </lineage>
</organism>
<evidence type="ECO:0000259" key="3">
    <source>
        <dbReference type="Pfam" id="PF16555"/>
    </source>
</evidence>
<keyword evidence="1" id="KW-0472">Membrane</keyword>
<feature type="domain" description="Gram-positive pilin subunit D1 N-terminal" evidence="3">
    <location>
        <begin position="42"/>
        <end position="188"/>
    </location>
</feature>
<evidence type="ECO:0000259" key="4">
    <source>
        <dbReference type="Pfam" id="PF17802"/>
    </source>
</evidence>
<gene>
    <name evidence="5" type="ORF">GCM10022381_39420</name>
</gene>
<dbReference type="InterPro" id="IPR032364">
    <property type="entry name" value="GramPos_pilinD1_N"/>
</dbReference>
<keyword evidence="1" id="KW-1133">Transmembrane helix</keyword>
<dbReference type="EMBL" id="BAABCN010000017">
    <property type="protein sequence ID" value="GAA3893893.1"/>
    <property type="molecule type" value="Genomic_DNA"/>
</dbReference>
<evidence type="ECO:0000256" key="1">
    <source>
        <dbReference type="SAM" id="Phobius"/>
    </source>
</evidence>
<keyword evidence="1" id="KW-0812">Transmembrane</keyword>
<feature type="transmembrane region" description="Helical" evidence="1">
    <location>
        <begin position="479"/>
        <end position="497"/>
    </location>
</feature>
<dbReference type="InterPro" id="IPR048052">
    <property type="entry name" value="FM1-like"/>
</dbReference>
<feature type="signal peptide" evidence="2">
    <location>
        <begin position="1"/>
        <end position="33"/>
    </location>
</feature>
<dbReference type="RefSeq" id="WP_345069582.1">
    <property type="nucleotide sequence ID" value="NZ_BAABCN010000017.1"/>
</dbReference>
<dbReference type="Pfam" id="PF16555">
    <property type="entry name" value="GramPos_pilinD1"/>
    <property type="match status" value="1"/>
</dbReference>
<keyword evidence="2" id="KW-0732">Signal</keyword>
<reference evidence="6" key="1">
    <citation type="journal article" date="2019" name="Int. J. Syst. Evol. Microbiol.">
        <title>The Global Catalogue of Microorganisms (GCM) 10K type strain sequencing project: providing services to taxonomists for standard genome sequencing and annotation.</title>
        <authorList>
            <consortium name="The Broad Institute Genomics Platform"/>
            <consortium name="The Broad Institute Genome Sequencing Center for Infectious Disease"/>
            <person name="Wu L."/>
            <person name="Ma J."/>
        </authorList>
    </citation>
    <scope>NUCLEOTIDE SEQUENCE [LARGE SCALE GENOMIC DNA]</scope>
    <source>
        <strain evidence="6">JCM 17021</strain>
    </source>
</reference>
<dbReference type="Gene3D" id="2.60.40.10">
    <property type="entry name" value="Immunoglobulins"/>
    <property type="match status" value="2"/>
</dbReference>
<dbReference type="NCBIfam" id="TIGR04226">
    <property type="entry name" value="RrgB_K2N_iso_D2"/>
    <property type="match status" value="1"/>
</dbReference>
<feature type="domain" description="SpaA-like prealbumin fold" evidence="4">
    <location>
        <begin position="346"/>
        <end position="452"/>
    </location>
</feature>
<keyword evidence="6" id="KW-1185">Reference proteome</keyword>
<accession>A0ABP7L6C4</accession>
<sequence length="504" mass="51595">MNTHPKKKNLWRAAAAVLAGAVLAMTFAAPASAAPLVDATQKGSIAVHKFEQPKTSTGLAHNGTQVDTTGLTAIPGVTFLAQQVNTIDLTTNAGWKKANTLSTTFKAADSVGTINAAGFTLAAGASQITDASGTALFGNLPVGLYLVTETGVPAGVTAAAPFLVSVPLTDPTNKDNWLYNVHVYPKNSKAGVTKTVQDAAGVKLGDEITFTIQGDIPDNTVVAGVETITGYKITDTLDPKLTYANKTVVTLVKSDGTAGPALAAGTDYTVVHDGIVAPGTNTVSIEFTTAGRAILAANNTSTVKVVLSATVNTIGEIENTAALYPNQSSITTGIPVVTPPVVTKWGEITLKKVNGAGTALTGAEFSVYTSLANAKAGTNAVSLGGKTVFPVTAANGELTISGLRYSDWADGKTLATNDPAYRTYYLVETKAPVGYELLAEPISFLVTAATTAVGVDLNVVNVPSNSGFELPFTGGPGTLALYIGGGLLLAGAVVFFVRSRRATN</sequence>
<dbReference type="NCBIfam" id="NF033902">
    <property type="entry name" value="iso_D2_wall_anc"/>
    <property type="match status" value="1"/>
</dbReference>
<evidence type="ECO:0000313" key="6">
    <source>
        <dbReference type="Proteomes" id="UP001501803"/>
    </source>
</evidence>